<protein>
    <submittedName>
        <fullName evidence="2">Uncharacterized protein</fullName>
    </submittedName>
</protein>
<name>A0AAW0GTD3_9APHY</name>
<evidence type="ECO:0000313" key="2">
    <source>
        <dbReference type="EMBL" id="KAK7692761.1"/>
    </source>
</evidence>
<keyword evidence="3" id="KW-1185">Reference proteome</keyword>
<proteinExistence type="predicted"/>
<evidence type="ECO:0000256" key="1">
    <source>
        <dbReference type="SAM" id="Coils"/>
    </source>
</evidence>
<dbReference type="AlphaFoldDB" id="A0AAW0GTD3"/>
<gene>
    <name evidence="2" type="ORF">QCA50_004394</name>
</gene>
<dbReference type="EMBL" id="JASBNA010000004">
    <property type="protein sequence ID" value="KAK7692761.1"/>
    <property type="molecule type" value="Genomic_DNA"/>
</dbReference>
<sequence>MAKEYQALSPEQVEFFMKNGYVIIKQAFTKEQAAAWTETVWVRLGLDPDDKSTWDKETIHMPSHRKEPVASFAPKAWEAMKELLGGEERIDEEATSWADHFIVNLGTPELEKEGSEVAPPDLTNWHVDGDFFVHFLDSPEQALLVIPLYTDIKPRGGGTYIATDGIDMIANYLAAHPEGVLPILMSFVPTTSTVDDPKDDPAFWSHPDAAKECKNFVELTGETGDVILMHPLMLHSASKNHLRLPRIITNPRASLKQPFNFNRENPDDYSLVEKKTLQVLGLDKLDFKPTTERKNIAPRSGRLEIQKRMLEEEKKRLETLASKATSFANEMPSRPIAVA</sequence>
<dbReference type="SUPFAM" id="SSF51197">
    <property type="entry name" value="Clavaminate synthase-like"/>
    <property type="match status" value="1"/>
</dbReference>
<feature type="coiled-coil region" evidence="1">
    <location>
        <begin position="300"/>
        <end position="330"/>
    </location>
</feature>
<comment type="caution">
    <text evidence="2">The sequence shown here is derived from an EMBL/GenBank/DDBJ whole genome shotgun (WGS) entry which is preliminary data.</text>
</comment>
<keyword evidence="1" id="KW-0175">Coiled coil</keyword>
<organism evidence="2 3">
    <name type="scientific">Cerrena zonata</name>
    <dbReference type="NCBI Taxonomy" id="2478898"/>
    <lineage>
        <taxon>Eukaryota</taxon>
        <taxon>Fungi</taxon>
        <taxon>Dikarya</taxon>
        <taxon>Basidiomycota</taxon>
        <taxon>Agaricomycotina</taxon>
        <taxon>Agaricomycetes</taxon>
        <taxon>Polyporales</taxon>
        <taxon>Cerrenaceae</taxon>
        <taxon>Cerrena</taxon>
    </lineage>
</organism>
<reference evidence="2 3" key="1">
    <citation type="submission" date="2022-09" db="EMBL/GenBank/DDBJ databases">
        <authorList>
            <person name="Palmer J.M."/>
        </authorList>
    </citation>
    <scope>NUCLEOTIDE SEQUENCE [LARGE SCALE GENOMIC DNA]</scope>
    <source>
        <strain evidence="2 3">DSM 7382</strain>
    </source>
</reference>
<dbReference type="Proteomes" id="UP001385951">
    <property type="component" value="Unassembled WGS sequence"/>
</dbReference>
<accession>A0AAW0GTD3</accession>
<evidence type="ECO:0000313" key="3">
    <source>
        <dbReference type="Proteomes" id="UP001385951"/>
    </source>
</evidence>
<dbReference type="Gene3D" id="2.60.120.620">
    <property type="entry name" value="q2cbj1_9rhob like domain"/>
    <property type="match status" value="1"/>
</dbReference>